<dbReference type="SMART" id="SM00245">
    <property type="entry name" value="TSPc"/>
    <property type="match status" value="1"/>
</dbReference>
<feature type="chain" id="PRO_5037437136" evidence="1">
    <location>
        <begin position="28"/>
        <end position="363"/>
    </location>
</feature>
<evidence type="ECO:0000313" key="4">
    <source>
        <dbReference type="Proteomes" id="UP000680067"/>
    </source>
</evidence>
<keyword evidence="4" id="KW-1185">Reference proteome</keyword>
<dbReference type="GO" id="GO:0008236">
    <property type="term" value="F:serine-type peptidase activity"/>
    <property type="evidence" value="ECO:0007669"/>
    <property type="project" value="InterPro"/>
</dbReference>
<feature type="signal peptide" evidence="1">
    <location>
        <begin position="1"/>
        <end position="27"/>
    </location>
</feature>
<dbReference type="PANTHER" id="PTHR11261:SF3">
    <property type="entry name" value="RETINOL-BINDING PROTEIN 3"/>
    <property type="match status" value="1"/>
</dbReference>
<gene>
    <name evidence="3" type="ORF">KDM89_17070</name>
</gene>
<dbReference type="SUPFAM" id="SSF52096">
    <property type="entry name" value="ClpP/crotonase"/>
    <property type="match status" value="1"/>
</dbReference>
<feature type="domain" description="Tail specific protease" evidence="2">
    <location>
        <begin position="118"/>
        <end position="314"/>
    </location>
</feature>
<proteinExistence type="predicted"/>
<dbReference type="CDD" id="cd07563">
    <property type="entry name" value="Peptidase_S41_IRBP"/>
    <property type="match status" value="1"/>
</dbReference>
<dbReference type="InterPro" id="IPR029045">
    <property type="entry name" value="ClpP/crotonase-like_dom_sf"/>
</dbReference>
<dbReference type="PANTHER" id="PTHR11261">
    <property type="entry name" value="INTERPHOTORECEPTOR RETINOID-BINDING PROTEIN"/>
    <property type="match status" value="1"/>
</dbReference>
<dbReference type="Proteomes" id="UP000680067">
    <property type="component" value="Unassembled WGS sequence"/>
</dbReference>
<accession>A0A941DS43</accession>
<sequence length="363" mass="39643">MKNRFHYSYLASAIAAGLLLCSVGAQAAGELSADQRKTSLYQLADLVASNYVFPDKGAQLASEIRKRADQDAYKEMVSPQAFAERLGKDLQLLSHDKHFRVNFAPEFVPDAKPFQGPTAAEIIEIKGDAAMRAFGIGRLERLPGNIGFLEIRGFGPTFSVAKAYEAAMLILSGTDGLILDLRRNHGGSPESVALLMSYFFPEGDNRLINSIYNRPENSTRAFWTQDNLQVRYAGKVAVLTSSDTFSGGEECAYDFQTHQRGVVVGETSGGGANPVAPYSIKNGLVAAIPFGRAVNPVTGTNWEGKGVQPDIRAKAADALPVAYQHLLQQLLEKPRDDEHRDTLKKTLEKARSPQTLFPVYYPG</sequence>
<dbReference type="EMBL" id="JAGSPN010000015">
    <property type="protein sequence ID" value="MBR7783861.1"/>
    <property type="molecule type" value="Genomic_DNA"/>
</dbReference>
<dbReference type="AlphaFoldDB" id="A0A941DS43"/>
<dbReference type="Gene3D" id="3.30.750.44">
    <property type="match status" value="1"/>
</dbReference>
<keyword evidence="1" id="KW-0732">Signal</keyword>
<dbReference type="GO" id="GO:0006508">
    <property type="term" value="P:proteolysis"/>
    <property type="evidence" value="ECO:0007669"/>
    <property type="project" value="InterPro"/>
</dbReference>
<dbReference type="RefSeq" id="WP_212689132.1">
    <property type="nucleotide sequence ID" value="NZ_JAGSPN010000015.1"/>
</dbReference>
<reference evidence="3" key="1">
    <citation type="submission" date="2021-04" db="EMBL/GenBank/DDBJ databases">
        <title>novel species isolated from subtropical streams in China.</title>
        <authorList>
            <person name="Lu H."/>
        </authorList>
    </citation>
    <scope>NUCLEOTIDE SEQUENCE</scope>
    <source>
        <strain evidence="3">LFS511W</strain>
    </source>
</reference>
<dbReference type="Pfam" id="PF11918">
    <property type="entry name" value="Peptidase_S41_N"/>
    <property type="match status" value="1"/>
</dbReference>
<evidence type="ECO:0000256" key="1">
    <source>
        <dbReference type="SAM" id="SignalP"/>
    </source>
</evidence>
<name>A0A941DS43_9BURK</name>
<organism evidence="3 4">
    <name type="scientific">Undibacterium luofuense</name>
    <dbReference type="NCBI Taxonomy" id="2828733"/>
    <lineage>
        <taxon>Bacteria</taxon>
        <taxon>Pseudomonadati</taxon>
        <taxon>Pseudomonadota</taxon>
        <taxon>Betaproteobacteria</taxon>
        <taxon>Burkholderiales</taxon>
        <taxon>Oxalobacteraceae</taxon>
        <taxon>Undibacterium</taxon>
    </lineage>
</organism>
<dbReference type="Gene3D" id="3.90.226.10">
    <property type="entry name" value="2-enoyl-CoA Hydratase, Chain A, domain 1"/>
    <property type="match status" value="1"/>
</dbReference>
<dbReference type="Pfam" id="PF03572">
    <property type="entry name" value="Peptidase_S41"/>
    <property type="match status" value="1"/>
</dbReference>
<evidence type="ECO:0000259" key="2">
    <source>
        <dbReference type="SMART" id="SM00245"/>
    </source>
</evidence>
<evidence type="ECO:0000313" key="3">
    <source>
        <dbReference type="EMBL" id="MBR7783861.1"/>
    </source>
</evidence>
<comment type="caution">
    <text evidence="3">The sequence shown here is derived from an EMBL/GenBank/DDBJ whole genome shotgun (WGS) entry which is preliminary data.</text>
</comment>
<dbReference type="InterPro" id="IPR005151">
    <property type="entry name" value="Tail-specific_protease"/>
</dbReference>
<protein>
    <submittedName>
        <fullName evidence="3">S41 family peptidase</fullName>
    </submittedName>
</protein>